<comment type="caution">
    <text evidence="4">The sequence shown here is derived from an EMBL/GenBank/DDBJ whole genome shotgun (WGS) entry which is preliminary data.</text>
</comment>
<proteinExistence type="predicted"/>
<feature type="compositionally biased region" description="Basic residues" evidence="1">
    <location>
        <begin position="443"/>
        <end position="459"/>
    </location>
</feature>
<feature type="compositionally biased region" description="Basic and acidic residues" evidence="1">
    <location>
        <begin position="476"/>
        <end position="486"/>
    </location>
</feature>
<dbReference type="Proteomes" id="UP001302676">
    <property type="component" value="Unassembled WGS sequence"/>
</dbReference>
<name>A0AAN6ZLY1_9PEZI</name>
<dbReference type="EMBL" id="MU853587">
    <property type="protein sequence ID" value="KAK4143347.1"/>
    <property type="molecule type" value="Genomic_DNA"/>
</dbReference>
<feature type="compositionally biased region" description="Acidic residues" evidence="1">
    <location>
        <begin position="464"/>
        <end position="475"/>
    </location>
</feature>
<evidence type="ECO:0000313" key="5">
    <source>
        <dbReference type="Proteomes" id="UP001302676"/>
    </source>
</evidence>
<gene>
    <name evidence="4" type="ORF">C8A04DRAFT_28989</name>
</gene>
<dbReference type="PANTHER" id="PTHR36681:SF3">
    <property type="entry name" value="NUCLEAR GTPASE, GERMINAL CENTER-ASSOCIATED, TANDEM DUPLICATE 3"/>
    <property type="match status" value="1"/>
</dbReference>
<dbReference type="RefSeq" id="XP_062636718.1">
    <property type="nucleotide sequence ID" value="XM_062780852.1"/>
</dbReference>
<evidence type="ECO:0000313" key="4">
    <source>
        <dbReference type="EMBL" id="KAK4143347.1"/>
    </source>
</evidence>
<feature type="region of interest" description="Disordered" evidence="1">
    <location>
        <begin position="432"/>
        <end position="501"/>
    </location>
</feature>
<organism evidence="4 5">
    <name type="scientific">Dichotomopilus funicola</name>
    <dbReference type="NCBI Taxonomy" id="1934379"/>
    <lineage>
        <taxon>Eukaryota</taxon>
        <taxon>Fungi</taxon>
        <taxon>Dikarya</taxon>
        <taxon>Ascomycota</taxon>
        <taxon>Pezizomycotina</taxon>
        <taxon>Sordariomycetes</taxon>
        <taxon>Sordariomycetidae</taxon>
        <taxon>Sordariales</taxon>
        <taxon>Chaetomiaceae</taxon>
        <taxon>Dichotomopilus</taxon>
    </lineage>
</organism>
<dbReference type="InterPro" id="IPR056024">
    <property type="entry name" value="DUF7605"/>
</dbReference>
<evidence type="ECO:0000256" key="1">
    <source>
        <dbReference type="SAM" id="MobiDB-lite"/>
    </source>
</evidence>
<feature type="region of interest" description="Disordered" evidence="1">
    <location>
        <begin position="1001"/>
        <end position="1072"/>
    </location>
</feature>
<dbReference type="AlphaFoldDB" id="A0AAN6ZLY1"/>
<keyword evidence="5" id="KW-1185">Reference proteome</keyword>
<dbReference type="Pfam" id="PF00350">
    <property type="entry name" value="Dynamin_N"/>
    <property type="match status" value="1"/>
</dbReference>
<feature type="domain" description="DUF7605" evidence="3">
    <location>
        <begin position="749"/>
        <end position="910"/>
    </location>
</feature>
<dbReference type="Pfam" id="PF24564">
    <property type="entry name" value="DUF7605"/>
    <property type="match status" value="1"/>
</dbReference>
<evidence type="ECO:0008006" key="6">
    <source>
        <dbReference type="Google" id="ProtNLM"/>
    </source>
</evidence>
<reference evidence="4" key="1">
    <citation type="journal article" date="2023" name="Mol. Phylogenet. Evol.">
        <title>Genome-scale phylogeny and comparative genomics of the fungal order Sordariales.</title>
        <authorList>
            <person name="Hensen N."/>
            <person name="Bonometti L."/>
            <person name="Westerberg I."/>
            <person name="Brannstrom I.O."/>
            <person name="Guillou S."/>
            <person name="Cros-Aarteil S."/>
            <person name="Calhoun S."/>
            <person name="Haridas S."/>
            <person name="Kuo A."/>
            <person name="Mondo S."/>
            <person name="Pangilinan J."/>
            <person name="Riley R."/>
            <person name="LaButti K."/>
            <person name="Andreopoulos B."/>
            <person name="Lipzen A."/>
            <person name="Chen C."/>
            <person name="Yan M."/>
            <person name="Daum C."/>
            <person name="Ng V."/>
            <person name="Clum A."/>
            <person name="Steindorff A."/>
            <person name="Ohm R.A."/>
            <person name="Martin F."/>
            <person name="Silar P."/>
            <person name="Natvig D.O."/>
            <person name="Lalanne C."/>
            <person name="Gautier V."/>
            <person name="Ament-Velasquez S.L."/>
            <person name="Kruys A."/>
            <person name="Hutchinson M.I."/>
            <person name="Powell A.J."/>
            <person name="Barry K."/>
            <person name="Miller A.N."/>
            <person name="Grigoriev I.V."/>
            <person name="Debuchy R."/>
            <person name="Gladieux P."/>
            <person name="Hiltunen Thoren M."/>
            <person name="Johannesson H."/>
        </authorList>
    </citation>
    <scope>NUCLEOTIDE SEQUENCE</scope>
    <source>
        <strain evidence="4">CBS 141.50</strain>
    </source>
</reference>
<feature type="domain" description="Dynamin N-terminal" evidence="2">
    <location>
        <begin position="103"/>
        <end position="334"/>
    </location>
</feature>
<dbReference type="InterPro" id="IPR045063">
    <property type="entry name" value="Dynamin_N"/>
</dbReference>
<reference evidence="4" key="2">
    <citation type="submission" date="2023-05" db="EMBL/GenBank/DDBJ databases">
        <authorList>
            <consortium name="Lawrence Berkeley National Laboratory"/>
            <person name="Steindorff A."/>
            <person name="Hensen N."/>
            <person name="Bonometti L."/>
            <person name="Westerberg I."/>
            <person name="Brannstrom I.O."/>
            <person name="Guillou S."/>
            <person name="Cros-Aarteil S."/>
            <person name="Calhoun S."/>
            <person name="Haridas S."/>
            <person name="Kuo A."/>
            <person name="Mondo S."/>
            <person name="Pangilinan J."/>
            <person name="Riley R."/>
            <person name="Labutti K."/>
            <person name="Andreopoulos B."/>
            <person name="Lipzen A."/>
            <person name="Chen C."/>
            <person name="Yanf M."/>
            <person name="Daum C."/>
            <person name="Ng V."/>
            <person name="Clum A."/>
            <person name="Ohm R."/>
            <person name="Martin F."/>
            <person name="Silar P."/>
            <person name="Natvig D."/>
            <person name="Lalanne C."/>
            <person name="Gautier V."/>
            <person name="Ament-Velasquez S.L."/>
            <person name="Kruys A."/>
            <person name="Hutchinson M.I."/>
            <person name="Powell A.J."/>
            <person name="Barry K."/>
            <person name="Miller A.N."/>
            <person name="Grigoriev I.V."/>
            <person name="Debuchy R."/>
            <person name="Gladieux P."/>
            <person name="Thoren M.H."/>
            <person name="Johannesson H."/>
        </authorList>
    </citation>
    <scope>NUCLEOTIDE SEQUENCE</scope>
    <source>
        <strain evidence="4">CBS 141.50</strain>
    </source>
</reference>
<sequence length="1072" mass="117993">MAAVKPEPVDDDPGCGVIAAVKEAGSAKETPNTDNNHGASLLQKLIVPGNPPELLEGGVKIGLQVLGTLKTPLADMSNSASGAQWLESINQLESLAKPARTIVGVVGNTGAGKSSVISAVLDEERLLPTNCMRACTASPTEISYNHSQDPAELYRAEVEFITADDWLQDLRGLYIDLIDGGGGVSRDCTNQDSDAGVAYAKIKAVYPKLTREMIADATPEHLAGKPSVVRILGTVRVLRATTAGSLYRQLQEYVDSKEKNTDKLMEYWPLIKVVRIYTKASALSTGACLVDLPGVQDSNAARAAVAANYMKSCTGLWIVAPITRAVDDKTAKSLLGDSFRRQLKYDGTYSAVTFICSKTDDISVTEAAESLGIEEEVSESWARVRELSDDIKKQKSDMADLRDERDVCLDLIDNIEQAYDEWEILGSKLAGGTTVYASPTSPSKKRKRKTRPRGSRKGRNSSDVDSDSSDPDGSDSSDKENQDARGEPLTSDEIDTKLASLKGEKKELRDKKKGIDEHVKALREAIKELTAEKDTILAELKAVCIQGRNQYSKTAIKQDFAMGIKELDQETAVEEDEANFDPEVDLRDYDAVAASLPVFCVSSRAFQKLSGRLEKDDFNGAGFQSLEDTEIPQLQAHAKKLTEASRTANSRRFLTELIQLLNSIKMWASEDQATPAVSGTEKAEKETELREQLKQLDKYFDLLLRHCIASVRQVFAEHIYANFARYIPVAFQTAVPTARQWGAPRGEGGMLWGTYKATCRRGGAFTGSAGPRDFNDELFLPISKHVAAGWERAFVRRLPGVIDGFLGAVRESLTEFHFKAVTTAEASGVHAGGLNILAQQLQTHVESVNQMGVEGLKIAQDIQRDANRGFTPVIQQEMMPVYEDCVQERGVGSYMRMKNLMLAHVEDRREFMFRNATGTVQQQLEVLCQQVGDYFTAGIQELSKRIARDYLGVIAGVHTLATGVSAQAERELRRAIKLRLIHADRSFAVLFPELLSGHDAGEKWKEEEEKEEEKEEVEEEEEEVEDYDEEPGLDPEYADYLAACEEGGGSEESVAEWGVKSEPEVDEEYLSC</sequence>
<protein>
    <recommendedName>
        <fullName evidence="6">Nuclear GTPase SLIP-GC</fullName>
    </recommendedName>
</protein>
<dbReference type="SUPFAM" id="SSF52540">
    <property type="entry name" value="P-loop containing nucleoside triphosphate hydrolases"/>
    <property type="match status" value="1"/>
</dbReference>
<evidence type="ECO:0000259" key="3">
    <source>
        <dbReference type="Pfam" id="PF24564"/>
    </source>
</evidence>
<feature type="compositionally biased region" description="Acidic residues" evidence="1">
    <location>
        <begin position="1008"/>
        <end position="1037"/>
    </location>
</feature>
<accession>A0AAN6ZLY1</accession>
<dbReference type="PANTHER" id="PTHR36681">
    <property type="entry name" value="NUCLEAR GTPASE, GERMINAL CENTER-ASSOCIATED, TANDEM DUPLICATE 3"/>
    <property type="match status" value="1"/>
</dbReference>
<dbReference type="Gene3D" id="3.40.50.300">
    <property type="entry name" value="P-loop containing nucleotide triphosphate hydrolases"/>
    <property type="match status" value="1"/>
</dbReference>
<dbReference type="GeneID" id="87817465"/>
<evidence type="ECO:0000259" key="2">
    <source>
        <dbReference type="Pfam" id="PF00350"/>
    </source>
</evidence>
<dbReference type="InterPro" id="IPR027417">
    <property type="entry name" value="P-loop_NTPase"/>
</dbReference>